<sequence>MYYIFEKTAGSANLRWEKPFLKMRRVTYTTKDSQFFLKPF</sequence>
<dbReference type="Proteomes" id="UP000076442">
    <property type="component" value="Unassembled WGS sequence"/>
</dbReference>
<dbReference type="EMBL" id="LJZV01000001">
    <property type="protein sequence ID" value="KZD95223.1"/>
    <property type="molecule type" value="Genomic_DNA"/>
</dbReference>
<gene>
    <name evidence="1" type="ORF">B4122_0195</name>
</gene>
<organism evidence="1 2">
    <name type="scientific">Bacillus subtilis</name>
    <dbReference type="NCBI Taxonomy" id="1423"/>
    <lineage>
        <taxon>Bacteria</taxon>
        <taxon>Bacillati</taxon>
        <taxon>Bacillota</taxon>
        <taxon>Bacilli</taxon>
        <taxon>Bacillales</taxon>
        <taxon>Bacillaceae</taxon>
        <taxon>Bacillus</taxon>
    </lineage>
</organism>
<evidence type="ECO:0000313" key="2">
    <source>
        <dbReference type="Proteomes" id="UP000076442"/>
    </source>
</evidence>
<comment type="caution">
    <text evidence="1">The sequence shown here is derived from an EMBL/GenBank/DDBJ whole genome shotgun (WGS) entry which is preliminary data.</text>
</comment>
<accession>A0AAP1EF54</accession>
<evidence type="ECO:0000313" key="1">
    <source>
        <dbReference type="EMBL" id="KZD95223.1"/>
    </source>
</evidence>
<reference evidence="1 2" key="1">
    <citation type="submission" date="2015-09" db="EMBL/GenBank/DDBJ databases">
        <title>Spore heat resistance.</title>
        <authorList>
            <person name="Boekhorst J."/>
            <person name="Berendsen E.M."/>
            <person name="Wells-Bennik M.H."/>
            <person name="Kuipers O.P."/>
        </authorList>
    </citation>
    <scope>NUCLEOTIDE SEQUENCE [LARGE SCALE GENOMIC DNA]</scope>
    <source>
        <strain evidence="1 2">B4122</strain>
    </source>
</reference>
<proteinExistence type="predicted"/>
<protein>
    <submittedName>
        <fullName evidence="1">Uncharacterized protein</fullName>
    </submittedName>
</protein>
<dbReference type="AlphaFoldDB" id="A0AAP1EF54"/>
<name>A0AAP1EF54_BACIU</name>